<dbReference type="Proteomes" id="UP000245634">
    <property type="component" value="Unassembled WGS sequence"/>
</dbReference>
<dbReference type="PANTHER" id="PTHR38462">
    <property type="entry name" value="EXONUCLEASE-LIKE PROTEIN"/>
    <property type="match status" value="1"/>
</dbReference>
<keyword evidence="3" id="KW-1185">Reference proteome</keyword>
<feature type="domain" description="YprB ribonuclease H-like" evidence="1">
    <location>
        <begin position="143"/>
        <end position="309"/>
    </location>
</feature>
<evidence type="ECO:0000259" key="1">
    <source>
        <dbReference type="Pfam" id="PF13482"/>
    </source>
</evidence>
<evidence type="ECO:0000313" key="3">
    <source>
        <dbReference type="Proteomes" id="UP000245634"/>
    </source>
</evidence>
<dbReference type="InterPro" id="IPR038720">
    <property type="entry name" value="YprB_RNase_H-like_dom"/>
</dbReference>
<dbReference type="InterPro" id="IPR036397">
    <property type="entry name" value="RNaseH_sf"/>
</dbReference>
<dbReference type="RefSeq" id="WP_109690961.1">
    <property type="nucleotide sequence ID" value="NZ_QGGL01000021.1"/>
</dbReference>
<name>A0A316DQQ5_9BACL</name>
<dbReference type="AlphaFoldDB" id="A0A316DQQ5"/>
<reference evidence="2 3" key="1">
    <citation type="submission" date="2018-05" db="EMBL/GenBank/DDBJ databases">
        <title>Genomic Encyclopedia of Type Strains, Phase IV (KMG-IV): sequencing the most valuable type-strain genomes for metagenomic binning, comparative biology and taxonomic classification.</title>
        <authorList>
            <person name="Goeker M."/>
        </authorList>
    </citation>
    <scope>NUCLEOTIDE SEQUENCE [LARGE SCALE GENOMIC DNA]</scope>
    <source>
        <strain evidence="2 3">DSM 18773</strain>
    </source>
</reference>
<dbReference type="OrthoDB" id="9790530at2"/>
<accession>A0A316DQQ5</accession>
<dbReference type="PANTHER" id="PTHR38462:SF1">
    <property type="entry name" value="YPRB RIBONUCLEASE H-LIKE DOMAIN-CONTAINING PROTEIN"/>
    <property type="match status" value="1"/>
</dbReference>
<dbReference type="SUPFAM" id="SSF53098">
    <property type="entry name" value="Ribonuclease H-like"/>
    <property type="match status" value="1"/>
</dbReference>
<dbReference type="EMBL" id="QGGL01000021">
    <property type="protein sequence ID" value="PWK05972.1"/>
    <property type="molecule type" value="Genomic_DNA"/>
</dbReference>
<organism evidence="2 3">
    <name type="scientific">Tumebacillus permanentifrigoris</name>
    <dbReference type="NCBI Taxonomy" id="378543"/>
    <lineage>
        <taxon>Bacteria</taxon>
        <taxon>Bacillati</taxon>
        <taxon>Bacillota</taxon>
        <taxon>Bacilli</taxon>
        <taxon>Bacillales</taxon>
        <taxon>Alicyclobacillaceae</taxon>
        <taxon>Tumebacillus</taxon>
    </lineage>
</organism>
<comment type="caution">
    <text evidence="2">The sequence shown here is derived from an EMBL/GenBank/DDBJ whole genome shotgun (WGS) entry which is preliminary data.</text>
</comment>
<dbReference type="GO" id="GO:0003676">
    <property type="term" value="F:nucleic acid binding"/>
    <property type="evidence" value="ECO:0007669"/>
    <property type="project" value="InterPro"/>
</dbReference>
<dbReference type="Pfam" id="PF13482">
    <property type="entry name" value="RNase_H_2"/>
    <property type="match status" value="1"/>
</dbReference>
<dbReference type="Gene3D" id="3.30.420.10">
    <property type="entry name" value="Ribonuclease H-like superfamily/Ribonuclease H"/>
    <property type="match status" value="1"/>
</dbReference>
<evidence type="ECO:0000313" key="2">
    <source>
        <dbReference type="EMBL" id="PWK05972.1"/>
    </source>
</evidence>
<dbReference type="InterPro" id="IPR012337">
    <property type="entry name" value="RNaseH-like_sf"/>
</dbReference>
<gene>
    <name evidence="2" type="ORF">C7459_12135</name>
</gene>
<sequence length="464" mass="53509">MRSLRDRLKTYRKDVASEGTAVATETNAATSSERTGAALETHCDVDGTGAFFSDRLDSATLETLLSEAEAQTHGLPESALEVVIPGTVEQTPFGPCYYRDVRFDVLSLHGHYPLSRTRHLPLSVLQKVCKVKKADALSWEDICFFDTETTGLGSGAGNFIFLFGLGFYDEDEFVVRQYFLREYAEERALLWSLRELLGRFRAMVSFNGKGFDWKLLETRYTMARLDLEQTVHLDLLPPARRLWKKVLANCRLITLEQEILGFARVDDTPGAMAPELYFAYQTDLDARRLTGIFTHNVHDILTLVTLSHHIGQLVEEPLQAATHPEELFGLSRWYEEWSQGEFSEACLVRVTEMEEREEYAREALWKLSLHYKRLQRHDKAALLWHDLLTGPALWQTAPRVELAKYYEHKVRDYQQALSLTVETLERVQARKLALRSLAVDHELAELNHRRERLLRKLQREVQHR</sequence>
<protein>
    <recommendedName>
        <fullName evidence="1">YprB ribonuclease H-like domain-containing protein</fullName>
    </recommendedName>
</protein>
<proteinExistence type="predicted"/>